<dbReference type="EMBL" id="OV170225">
    <property type="protein sequence ID" value="CAH0726277.1"/>
    <property type="molecule type" value="Genomic_DNA"/>
</dbReference>
<keyword evidence="3" id="KW-1185">Reference proteome</keyword>
<name>A0A8J9UUV1_9NEOP</name>
<accession>A0A8J9UUV1</accession>
<evidence type="ECO:0000256" key="1">
    <source>
        <dbReference type="SAM" id="Phobius"/>
    </source>
</evidence>
<gene>
    <name evidence="2" type="ORF">BINO364_LOCUS11756</name>
</gene>
<reference evidence="2" key="1">
    <citation type="submission" date="2021-12" db="EMBL/GenBank/DDBJ databases">
        <authorList>
            <person name="Martin H S."/>
        </authorList>
    </citation>
    <scope>NUCLEOTIDE SEQUENCE</scope>
</reference>
<keyword evidence="1" id="KW-0472">Membrane</keyword>
<dbReference type="Proteomes" id="UP000838878">
    <property type="component" value="Chromosome 5"/>
</dbReference>
<feature type="transmembrane region" description="Helical" evidence="1">
    <location>
        <begin position="73"/>
        <end position="94"/>
    </location>
</feature>
<evidence type="ECO:0000313" key="3">
    <source>
        <dbReference type="Proteomes" id="UP000838878"/>
    </source>
</evidence>
<protein>
    <submittedName>
        <fullName evidence="2">Uncharacterized protein</fullName>
    </submittedName>
</protein>
<proteinExistence type="predicted"/>
<dbReference type="AlphaFoldDB" id="A0A8J9UUV1"/>
<organism evidence="2 3">
    <name type="scientific">Brenthis ino</name>
    <name type="common">lesser marbled fritillary</name>
    <dbReference type="NCBI Taxonomy" id="405034"/>
    <lineage>
        <taxon>Eukaryota</taxon>
        <taxon>Metazoa</taxon>
        <taxon>Ecdysozoa</taxon>
        <taxon>Arthropoda</taxon>
        <taxon>Hexapoda</taxon>
        <taxon>Insecta</taxon>
        <taxon>Pterygota</taxon>
        <taxon>Neoptera</taxon>
        <taxon>Endopterygota</taxon>
        <taxon>Lepidoptera</taxon>
        <taxon>Glossata</taxon>
        <taxon>Ditrysia</taxon>
        <taxon>Papilionoidea</taxon>
        <taxon>Nymphalidae</taxon>
        <taxon>Heliconiinae</taxon>
        <taxon>Argynnini</taxon>
        <taxon>Brenthis</taxon>
    </lineage>
</organism>
<keyword evidence="1" id="KW-0812">Transmembrane</keyword>
<keyword evidence="1" id="KW-1133">Transmembrane helix</keyword>
<dbReference type="OrthoDB" id="10022108at2759"/>
<feature type="non-terminal residue" evidence="2">
    <location>
        <position position="132"/>
    </location>
</feature>
<sequence length="132" mass="14616">MENSRKLTDLQERLAKCQNTIEQKTYANVVASKSPQQSSQSKENIIIGQNAAGSAANQAYIEELKSSIGISNIFMGIVVLIVLLAASIGAYKVYKRCHRRWIREEVNSLALQRATSMIRRGRSQKSSNEGGD</sequence>
<evidence type="ECO:0000313" key="2">
    <source>
        <dbReference type="EMBL" id="CAH0726277.1"/>
    </source>
</evidence>